<dbReference type="InterPro" id="IPR022398">
    <property type="entry name" value="Peptidase_S8_His-AS"/>
</dbReference>
<dbReference type="GO" id="GO:0006508">
    <property type="term" value="P:proteolysis"/>
    <property type="evidence" value="ECO:0007669"/>
    <property type="project" value="UniProtKB-KW"/>
</dbReference>
<feature type="active site" description="Charge relay system" evidence="5 6">
    <location>
        <position position="425"/>
    </location>
</feature>
<evidence type="ECO:0000313" key="12">
    <source>
        <dbReference type="Proteomes" id="UP000244924"/>
    </source>
</evidence>
<keyword evidence="3 6" id="KW-0378">Hydrolase</keyword>
<evidence type="ECO:0000256" key="2">
    <source>
        <dbReference type="ARBA" id="ARBA00022670"/>
    </source>
</evidence>
<keyword evidence="12" id="KW-1185">Reference proteome</keyword>
<dbReference type="PROSITE" id="PS00138">
    <property type="entry name" value="SUBTILASE_SER"/>
    <property type="match status" value="1"/>
</dbReference>
<keyword evidence="4 6" id="KW-0720">Serine protease</keyword>
<dbReference type="PANTHER" id="PTHR43806:SF11">
    <property type="entry name" value="CEREVISIN-RELATED"/>
    <property type="match status" value="1"/>
</dbReference>
<dbReference type="Proteomes" id="UP000244924">
    <property type="component" value="Unassembled WGS sequence"/>
</dbReference>
<dbReference type="Pfam" id="PF01764">
    <property type="entry name" value="Lipase_3"/>
    <property type="match status" value="1"/>
</dbReference>
<evidence type="ECO:0000313" key="11">
    <source>
        <dbReference type="EMBL" id="SPH24058.1"/>
    </source>
</evidence>
<dbReference type="GO" id="GO:0004252">
    <property type="term" value="F:serine-type endopeptidase activity"/>
    <property type="evidence" value="ECO:0007669"/>
    <property type="project" value="UniProtKB-UniRule"/>
</dbReference>
<dbReference type="PROSITE" id="PS51892">
    <property type="entry name" value="SUBTILASE"/>
    <property type="match status" value="1"/>
</dbReference>
<gene>
    <name evidence="11" type="primary">vpr</name>
    <name evidence="11" type="ORF">DEA8626_03106</name>
</gene>
<evidence type="ECO:0000256" key="7">
    <source>
        <dbReference type="RuleBase" id="RU003355"/>
    </source>
</evidence>
<dbReference type="AlphaFoldDB" id="A0A2R8BKY3"/>
<dbReference type="InterPro" id="IPR023828">
    <property type="entry name" value="Peptidase_S8_Ser-AS"/>
</dbReference>
<feature type="domain" description="Fungal lipase-type" evidence="10">
    <location>
        <begin position="88"/>
        <end position="159"/>
    </location>
</feature>
<dbReference type="InterPro" id="IPR036852">
    <property type="entry name" value="Peptidase_S8/S53_dom_sf"/>
</dbReference>
<evidence type="ECO:0000259" key="9">
    <source>
        <dbReference type="Pfam" id="PF00082"/>
    </source>
</evidence>
<feature type="active site" description="Charge relay system" evidence="5 6">
    <location>
        <position position="836"/>
    </location>
</feature>
<sequence>MLPPEELASIETGLALCRLIADAPEAPATVSSTLTIEARDFDSGRALILRDARHPVDWLPDLVGAGASGMRTFHIPIAEALHRAAIALTEGSDAPVWITGHGLGGAFAAFEALEHARAGRQVTLCTFGQPRVLNAEEIVPAGLTWHRFETAGDAIPTLPQGFLHSQAPILTSDEAVEEPPDLAALVQRIETVRKAHSEKGAEGVSSVAQSVEGLEPSLAAHRMDEYLSDMSRIMRRKDRLFAATFEFEAEAAIPAAAAPPLIPMPEREANPFTLPESGLGEPLEESSDDFFGDGVAAETFEASELAPEDDADAEFEAAPPPPVAAAAESAVGTPSLPVLIALNRDDWTPPEWVDVLSGVEEFRVARVPEDRLKDLRADPGVFNVELSRVAGTLELNRSVPMVGGDAVHRPDLNERGDRAVIGVIDTGIDILHNAFGDGQGGSRILAVWHQGGSSGPTPHVVDTTFDADFGTLYTAAKIAELRAGPPENIPSVLRDSRMPDAADNGHGTHVASIAAGRAFDAVGEGMAPEAGIIVVVPHIRVGPGDPPSIGYSASHVSALAFLRNVSGGANAILNEARPIAVNISMGMNAGAHDGMTPLETAIDVMTNKGKMPGFAIVKSAGNEGTTSRHARVALANIGKTVSWRVDENAGSSLLYLEAWYSHRHVVRFTLVGPEDSGDLTCEGEGIFTGRVGNAICRMELSHYSDENADSQLTIEIRQDQVPIKAGTWTLAINSVALGGANRDFDIWFENDAPNSVTFVEPDPKITLTVPGTADSVITVAACTKDDMPVLADTSSAGPTRTGKVVKPDISAPGRSIVAARAGTDDPNASMPRSGTSMAAPHVTGAAALVMSALSKQGKVISANSLRAKMSDTVHNSDGVHDTRAGYGVLNAEAFFRKATN</sequence>
<evidence type="ECO:0000256" key="3">
    <source>
        <dbReference type="ARBA" id="ARBA00022801"/>
    </source>
</evidence>
<evidence type="ECO:0000256" key="1">
    <source>
        <dbReference type="ARBA" id="ARBA00011073"/>
    </source>
</evidence>
<evidence type="ECO:0000259" key="10">
    <source>
        <dbReference type="Pfam" id="PF01764"/>
    </source>
</evidence>
<dbReference type="GO" id="GO:0006629">
    <property type="term" value="P:lipid metabolic process"/>
    <property type="evidence" value="ECO:0007669"/>
    <property type="project" value="InterPro"/>
</dbReference>
<dbReference type="InterPro" id="IPR002921">
    <property type="entry name" value="Fungal_lipase-type"/>
</dbReference>
<dbReference type="EC" id="3.4.21.-" evidence="11"/>
<dbReference type="PRINTS" id="PR00723">
    <property type="entry name" value="SUBTILISIN"/>
</dbReference>
<dbReference type="RefSeq" id="WP_108854124.1">
    <property type="nucleotide sequence ID" value="NZ_OMOQ01000003.1"/>
</dbReference>
<comment type="similarity">
    <text evidence="1 6 7">Belongs to the peptidase S8 family.</text>
</comment>
<feature type="domain" description="Peptidase S8/S53" evidence="9">
    <location>
        <begin position="766"/>
        <end position="887"/>
    </location>
</feature>
<feature type="region of interest" description="Disordered" evidence="8">
    <location>
        <begin position="262"/>
        <end position="286"/>
    </location>
</feature>
<dbReference type="Gene3D" id="2.60.120.1290">
    <property type="match status" value="1"/>
</dbReference>
<dbReference type="PROSITE" id="PS00136">
    <property type="entry name" value="SUBTILASE_ASP"/>
    <property type="match status" value="1"/>
</dbReference>
<evidence type="ECO:0000256" key="6">
    <source>
        <dbReference type="PROSITE-ProRule" id="PRU01240"/>
    </source>
</evidence>
<keyword evidence="2 6" id="KW-0645">Protease</keyword>
<dbReference type="EMBL" id="OMOQ01000003">
    <property type="protein sequence ID" value="SPH24058.1"/>
    <property type="molecule type" value="Genomic_DNA"/>
</dbReference>
<organism evidence="11 12">
    <name type="scientific">Albidovulum aquaemixtae</name>
    <dbReference type="NCBI Taxonomy" id="1542388"/>
    <lineage>
        <taxon>Bacteria</taxon>
        <taxon>Pseudomonadati</taxon>
        <taxon>Pseudomonadota</taxon>
        <taxon>Alphaproteobacteria</taxon>
        <taxon>Rhodobacterales</taxon>
        <taxon>Paracoccaceae</taxon>
        <taxon>Albidovulum</taxon>
    </lineage>
</organism>
<dbReference type="OrthoDB" id="9816306at2"/>
<feature type="domain" description="Peptidase S8/S53" evidence="9">
    <location>
        <begin position="417"/>
        <end position="629"/>
    </location>
</feature>
<dbReference type="InterPro" id="IPR000209">
    <property type="entry name" value="Peptidase_S8/S53_dom"/>
</dbReference>
<dbReference type="SUPFAM" id="SSF52743">
    <property type="entry name" value="Subtilisin-like"/>
    <property type="match status" value="1"/>
</dbReference>
<evidence type="ECO:0000256" key="4">
    <source>
        <dbReference type="ARBA" id="ARBA00022825"/>
    </source>
</evidence>
<accession>A0A2R8BKY3</accession>
<name>A0A2R8BKY3_9RHOB</name>
<reference evidence="11 12" key="1">
    <citation type="submission" date="2018-03" db="EMBL/GenBank/DDBJ databases">
        <authorList>
            <person name="Keele B.F."/>
        </authorList>
    </citation>
    <scope>NUCLEOTIDE SEQUENCE [LARGE SCALE GENOMIC DNA]</scope>
    <source>
        <strain evidence="11 12">CECT 8626</strain>
    </source>
</reference>
<dbReference type="PANTHER" id="PTHR43806">
    <property type="entry name" value="PEPTIDASE S8"/>
    <property type="match status" value="1"/>
</dbReference>
<dbReference type="InterPro" id="IPR015500">
    <property type="entry name" value="Peptidase_S8_subtilisin-rel"/>
</dbReference>
<dbReference type="InterPro" id="IPR029058">
    <property type="entry name" value="AB_hydrolase_fold"/>
</dbReference>
<dbReference type="SUPFAM" id="SSF53474">
    <property type="entry name" value="alpha/beta-Hydrolases"/>
    <property type="match status" value="1"/>
</dbReference>
<dbReference type="InterPro" id="IPR050131">
    <property type="entry name" value="Peptidase_S8_subtilisin-like"/>
</dbReference>
<dbReference type="Pfam" id="PF00082">
    <property type="entry name" value="Peptidase_S8"/>
    <property type="match status" value="2"/>
</dbReference>
<feature type="active site" description="Charge relay system" evidence="5 6">
    <location>
        <position position="506"/>
    </location>
</feature>
<dbReference type="InterPro" id="IPR023827">
    <property type="entry name" value="Peptidase_S8_Asp-AS"/>
</dbReference>
<dbReference type="Gene3D" id="3.40.50.200">
    <property type="entry name" value="Peptidase S8/S53 domain"/>
    <property type="match status" value="1"/>
</dbReference>
<dbReference type="PROSITE" id="PS00137">
    <property type="entry name" value="SUBTILASE_HIS"/>
    <property type="match status" value="1"/>
</dbReference>
<evidence type="ECO:0000256" key="5">
    <source>
        <dbReference type="PIRSR" id="PIRSR615500-1"/>
    </source>
</evidence>
<proteinExistence type="inferred from homology"/>
<protein>
    <submittedName>
        <fullName evidence="11">Minor extracellular protease vpr</fullName>
        <ecNumber evidence="11">3.4.21.-</ecNumber>
    </submittedName>
</protein>
<evidence type="ECO:0000256" key="8">
    <source>
        <dbReference type="SAM" id="MobiDB-lite"/>
    </source>
</evidence>
<dbReference type="Gene3D" id="3.40.50.1820">
    <property type="entry name" value="alpha/beta hydrolase"/>
    <property type="match status" value="1"/>
</dbReference>